<dbReference type="VEuPathDB" id="ToxoDB:EMWEY_00007500"/>
<organism evidence="2 3">
    <name type="scientific">Eimeria maxima</name>
    <name type="common">Coccidian parasite</name>
    <dbReference type="NCBI Taxonomy" id="5804"/>
    <lineage>
        <taxon>Eukaryota</taxon>
        <taxon>Sar</taxon>
        <taxon>Alveolata</taxon>
        <taxon>Apicomplexa</taxon>
        <taxon>Conoidasida</taxon>
        <taxon>Coccidia</taxon>
        <taxon>Eucoccidiorida</taxon>
        <taxon>Eimeriorina</taxon>
        <taxon>Eimeriidae</taxon>
        <taxon>Eimeria</taxon>
    </lineage>
</organism>
<sequence length="154" mass="16704">MSSLFSGWEDAKGEGQAAQTSDSPSVYTEMRLRVSSSSSSSSSNGSSISSISKSSTNESSSSRNNNNNSSSGSGFCARCMDMRKRAGTPQEVTLRWYNEPQEIKDTCILYYRDQGVLVGGLHARRAAETAKVICTQTTQAMRGVLKALGFRYNE</sequence>
<evidence type="ECO:0000313" key="2">
    <source>
        <dbReference type="EMBL" id="CDJ60678.1"/>
    </source>
</evidence>
<accession>U6MC91</accession>
<dbReference type="GeneID" id="25334736"/>
<dbReference type="OrthoDB" id="10263561at2759"/>
<evidence type="ECO:0000313" key="3">
    <source>
        <dbReference type="Proteomes" id="UP000030763"/>
    </source>
</evidence>
<dbReference type="Proteomes" id="UP000030763">
    <property type="component" value="Unassembled WGS sequence"/>
</dbReference>
<dbReference type="EMBL" id="HG721904">
    <property type="protein sequence ID" value="CDJ60678.1"/>
    <property type="molecule type" value="Genomic_DNA"/>
</dbReference>
<evidence type="ECO:0000256" key="1">
    <source>
        <dbReference type="SAM" id="MobiDB-lite"/>
    </source>
</evidence>
<feature type="region of interest" description="Disordered" evidence="1">
    <location>
        <begin position="1"/>
        <end position="74"/>
    </location>
</feature>
<dbReference type="RefSeq" id="XP_013337328.1">
    <property type="nucleotide sequence ID" value="XM_013481874.1"/>
</dbReference>
<dbReference type="AlphaFoldDB" id="U6MC91"/>
<reference evidence="2" key="1">
    <citation type="submission" date="2013-10" db="EMBL/GenBank/DDBJ databases">
        <title>Genomic analysis of the causative agents of coccidiosis in chickens.</title>
        <authorList>
            <person name="Reid A.J."/>
            <person name="Blake D."/>
            <person name="Billington K."/>
            <person name="Browne H."/>
            <person name="Dunn M."/>
            <person name="Hung S."/>
            <person name="Kawahara F."/>
            <person name="Miranda-Saavedra D."/>
            <person name="Mourier T."/>
            <person name="Nagra H."/>
            <person name="Otto T.D."/>
            <person name="Rawlings N."/>
            <person name="Sanchez A."/>
            <person name="Sanders M."/>
            <person name="Subramaniam C."/>
            <person name="Tay Y."/>
            <person name="Dear P."/>
            <person name="Doerig C."/>
            <person name="Gruber A."/>
            <person name="Parkinson J."/>
            <person name="Shirley M."/>
            <person name="Wan K.L."/>
            <person name="Berriman M."/>
            <person name="Tomley F."/>
            <person name="Pain A."/>
        </authorList>
    </citation>
    <scope>NUCLEOTIDE SEQUENCE [LARGE SCALE GENOMIC DNA]</scope>
    <source>
        <strain evidence="2">Weybridge</strain>
    </source>
</reference>
<feature type="compositionally biased region" description="Polar residues" evidence="1">
    <location>
        <begin position="17"/>
        <end position="26"/>
    </location>
</feature>
<dbReference type="OMA" id="FADSACY"/>
<gene>
    <name evidence="2" type="ORF">EMWEY_00007500</name>
</gene>
<proteinExistence type="predicted"/>
<protein>
    <submittedName>
        <fullName evidence="2">Uncharacterized protein</fullName>
    </submittedName>
</protein>
<feature type="compositionally biased region" description="Low complexity" evidence="1">
    <location>
        <begin position="35"/>
        <end position="73"/>
    </location>
</feature>
<name>U6MC91_EIMMA</name>
<reference evidence="2" key="2">
    <citation type="submission" date="2013-10" db="EMBL/GenBank/DDBJ databases">
        <authorList>
            <person name="Aslett M."/>
        </authorList>
    </citation>
    <scope>NUCLEOTIDE SEQUENCE [LARGE SCALE GENOMIC DNA]</scope>
    <source>
        <strain evidence="2">Weybridge</strain>
    </source>
</reference>
<keyword evidence="3" id="KW-1185">Reference proteome</keyword>